<dbReference type="OrthoDB" id="7619970at2"/>
<name>A0A502C3R4_9SPHN</name>
<sequence length="214" mass="22719">MRRRRLSRDRHSPRSTETPLQDIFGWIAPIATTIAALMTAANLGSRVTGWGFVLFTVGSVAWSTVALGTGQTNLLLTNGFLTLVNVVGIWRWLGRQARHEEGSAAAALRSAAARVPNLFGMGMLVGGTLTGRDDTAIGTVIDGMMRCDGGGLAYVVVAEGGVGGVGERLHALRPDQLRFGEQITCDLDAAALSRLPVLAHNDWPAAIDSEIARD</sequence>
<evidence type="ECO:0000256" key="1">
    <source>
        <dbReference type="SAM" id="Phobius"/>
    </source>
</evidence>
<keyword evidence="1" id="KW-0812">Transmembrane</keyword>
<feature type="transmembrane region" description="Helical" evidence="1">
    <location>
        <begin position="74"/>
        <end position="93"/>
    </location>
</feature>
<evidence type="ECO:0000313" key="2">
    <source>
        <dbReference type="EMBL" id="TPG07488.1"/>
    </source>
</evidence>
<dbReference type="Proteomes" id="UP000318413">
    <property type="component" value="Unassembled WGS sequence"/>
</dbReference>
<feature type="transmembrane region" description="Helical" evidence="1">
    <location>
        <begin position="20"/>
        <end position="41"/>
    </location>
</feature>
<reference evidence="2 3" key="1">
    <citation type="journal article" date="2019" name="Environ. Microbiol.">
        <title>Species interactions and distinct microbial communities in high Arctic permafrost affected cryosols are associated with the CH4 and CO2 gas fluxes.</title>
        <authorList>
            <person name="Altshuler I."/>
            <person name="Hamel J."/>
            <person name="Turney S."/>
            <person name="Magnuson E."/>
            <person name="Levesque R."/>
            <person name="Greer C."/>
            <person name="Whyte L.G."/>
        </authorList>
    </citation>
    <scope>NUCLEOTIDE SEQUENCE [LARGE SCALE GENOMIC DNA]</scope>
    <source>
        <strain evidence="2 3">S5.1</strain>
    </source>
</reference>
<keyword evidence="1" id="KW-1133">Transmembrane helix</keyword>
<organism evidence="2 3">
    <name type="scientific">Sphingomonas oligophenolica</name>
    <dbReference type="NCBI Taxonomy" id="301154"/>
    <lineage>
        <taxon>Bacteria</taxon>
        <taxon>Pseudomonadati</taxon>
        <taxon>Pseudomonadota</taxon>
        <taxon>Alphaproteobacteria</taxon>
        <taxon>Sphingomonadales</taxon>
        <taxon>Sphingomonadaceae</taxon>
        <taxon>Sphingomonas</taxon>
    </lineage>
</organism>
<dbReference type="EMBL" id="RCZK01000018">
    <property type="protein sequence ID" value="TPG07488.1"/>
    <property type="molecule type" value="Genomic_DNA"/>
</dbReference>
<dbReference type="Gene3D" id="2.30.30.240">
    <property type="entry name" value="PRC-barrel domain"/>
    <property type="match status" value="1"/>
</dbReference>
<comment type="caution">
    <text evidence="2">The sequence shown here is derived from an EMBL/GenBank/DDBJ whole genome shotgun (WGS) entry which is preliminary data.</text>
</comment>
<dbReference type="AlphaFoldDB" id="A0A502C3R4"/>
<keyword evidence="3" id="KW-1185">Reference proteome</keyword>
<protein>
    <submittedName>
        <fullName evidence="2">PRC-barrel domain containing protein</fullName>
    </submittedName>
</protein>
<accession>A0A502C3R4</accession>
<gene>
    <name evidence="2" type="ORF">EAH84_14320</name>
</gene>
<evidence type="ECO:0000313" key="3">
    <source>
        <dbReference type="Proteomes" id="UP000318413"/>
    </source>
</evidence>
<feature type="transmembrane region" description="Helical" evidence="1">
    <location>
        <begin position="47"/>
        <end position="67"/>
    </location>
</feature>
<keyword evidence="1" id="KW-0472">Membrane</keyword>
<proteinExistence type="predicted"/>